<dbReference type="EMBL" id="JYDT01000025">
    <property type="protein sequence ID" value="KRY90019.1"/>
    <property type="molecule type" value="Genomic_DNA"/>
</dbReference>
<accession>A0A0V1FXG6</accession>
<dbReference type="Proteomes" id="UP000054632">
    <property type="component" value="Unassembled WGS sequence"/>
</dbReference>
<dbReference type="EMBL" id="JYDR01000124">
    <property type="protein sequence ID" value="KRY67926.1"/>
    <property type="molecule type" value="Genomic_DNA"/>
</dbReference>
<name>A0A0V1FXG6_TRIPS</name>
<evidence type="ECO:0000313" key="4">
    <source>
        <dbReference type="Proteomes" id="UP000054995"/>
    </source>
</evidence>
<reference evidence="3 4" key="1">
    <citation type="submission" date="2015-01" db="EMBL/GenBank/DDBJ databases">
        <title>Evolution of Trichinella species and genotypes.</title>
        <authorList>
            <person name="Korhonen P.K."/>
            <person name="Edoardo P."/>
            <person name="Giuseppe L.R."/>
            <person name="Gasser R.B."/>
        </authorList>
    </citation>
    <scope>NUCLEOTIDE SEQUENCE [LARGE SCALE GENOMIC DNA]</scope>
    <source>
        <strain evidence="1">ISS13</strain>
        <strain evidence="2">ISS470</strain>
    </source>
</reference>
<sequence length="61" mass="7057">MHRTFALEVMKIYSIIYRQYTVIFALEYYSMTAIYCSTQRADGVACPVTSFCSRSGLKNRT</sequence>
<dbReference type="Proteomes" id="UP000054995">
    <property type="component" value="Unassembled WGS sequence"/>
</dbReference>
<proteinExistence type="predicted"/>
<organism evidence="2 4">
    <name type="scientific">Trichinella pseudospiralis</name>
    <name type="common">Parasitic roundworm</name>
    <dbReference type="NCBI Taxonomy" id="6337"/>
    <lineage>
        <taxon>Eukaryota</taxon>
        <taxon>Metazoa</taxon>
        <taxon>Ecdysozoa</taxon>
        <taxon>Nematoda</taxon>
        <taxon>Enoplea</taxon>
        <taxon>Dorylaimia</taxon>
        <taxon>Trichinellida</taxon>
        <taxon>Trichinellidae</taxon>
        <taxon>Trichinella</taxon>
    </lineage>
</organism>
<evidence type="ECO:0000313" key="3">
    <source>
        <dbReference type="Proteomes" id="UP000054632"/>
    </source>
</evidence>
<comment type="caution">
    <text evidence="2">The sequence shown here is derived from an EMBL/GenBank/DDBJ whole genome shotgun (WGS) entry which is preliminary data.</text>
</comment>
<evidence type="ECO:0000313" key="2">
    <source>
        <dbReference type="EMBL" id="KRY90019.1"/>
    </source>
</evidence>
<keyword evidence="4" id="KW-1185">Reference proteome</keyword>
<dbReference type="AlphaFoldDB" id="A0A0V1FXG6"/>
<protein>
    <submittedName>
        <fullName evidence="2">Uncharacterized protein</fullName>
    </submittedName>
</protein>
<gene>
    <name evidence="1" type="ORF">T4A_9541</name>
    <name evidence="2" type="ORF">T4D_14115</name>
</gene>
<evidence type="ECO:0000313" key="1">
    <source>
        <dbReference type="EMBL" id="KRY67926.1"/>
    </source>
</evidence>